<dbReference type="AlphaFoldDB" id="A0A368QU19"/>
<organism evidence="1">
    <name type="scientific">Setaria italica</name>
    <name type="common">Foxtail millet</name>
    <name type="synonym">Panicum italicum</name>
    <dbReference type="NCBI Taxonomy" id="4555"/>
    <lineage>
        <taxon>Eukaryota</taxon>
        <taxon>Viridiplantae</taxon>
        <taxon>Streptophyta</taxon>
        <taxon>Embryophyta</taxon>
        <taxon>Tracheophyta</taxon>
        <taxon>Spermatophyta</taxon>
        <taxon>Magnoliopsida</taxon>
        <taxon>Liliopsida</taxon>
        <taxon>Poales</taxon>
        <taxon>Poaceae</taxon>
        <taxon>PACMAD clade</taxon>
        <taxon>Panicoideae</taxon>
        <taxon>Panicodae</taxon>
        <taxon>Paniceae</taxon>
        <taxon>Cenchrinae</taxon>
        <taxon>Setaria</taxon>
    </lineage>
</organism>
<name>A0A368QU19_SETIT</name>
<evidence type="ECO:0000313" key="1">
    <source>
        <dbReference type="EMBL" id="RCV21461.1"/>
    </source>
</evidence>
<protein>
    <submittedName>
        <fullName evidence="1">Uncharacterized protein</fullName>
    </submittedName>
</protein>
<proteinExistence type="predicted"/>
<accession>A0A368QU19</accession>
<reference evidence="1" key="2">
    <citation type="submission" date="2015-07" db="EMBL/GenBank/DDBJ databases">
        <authorList>
            <person name="Noorani M."/>
        </authorList>
    </citation>
    <scope>NUCLEOTIDE SEQUENCE</scope>
    <source>
        <strain evidence="1">Yugu1</strain>
    </source>
</reference>
<gene>
    <name evidence="1" type="ORF">SETIT_4G141200v2</name>
</gene>
<reference evidence="1" key="1">
    <citation type="journal article" date="2012" name="Nat. Biotechnol.">
        <title>Reference genome sequence of the model plant Setaria.</title>
        <authorList>
            <person name="Bennetzen J.L."/>
            <person name="Schmutz J."/>
            <person name="Wang H."/>
            <person name="Percifield R."/>
            <person name="Hawkins J."/>
            <person name="Pontaroli A.C."/>
            <person name="Estep M."/>
            <person name="Feng L."/>
            <person name="Vaughn J.N."/>
            <person name="Grimwood J."/>
            <person name="Jenkins J."/>
            <person name="Barry K."/>
            <person name="Lindquist E."/>
            <person name="Hellsten U."/>
            <person name="Deshpande S."/>
            <person name="Wang X."/>
            <person name="Wu X."/>
            <person name="Mitros T."/>
            <person name="Triplett J."/>
            <person name="Yang X."/>
            <person name="Ye C.Y."/>
            <person name="Mauro-Herrera M."/>
            <person name="Wang L."/>
            <person name="Li P."/>
            <person name="Sharma M."/>
            <person name="Sharma R."/>
            <person name="Ronald P.C."/>
            <person name="Panaud O."/>
            <person name="Kellogg E.A."/>
            <person name="Brutnell T.P."/>
            <person name="Doust A.N."/>
            <person name="Tuskan G.A."/>
            <person name="Rokhsar D."/>
            <person name="Devos K.M."/>
        </authorList>
    </citation>
    <scope>NUCLEOTIDE SEQUENCE [LARGE SCALE GENOMIC DNA]</scope>
    <source>
        <strain evidence="1">Yugu1</strain>
    </source>
</reference>
<sequence length="114" mass="12688">MVRGRRSVGFPKAASSSYRARVHAKKTEEAAHAWATPSRWHLVPPSLHPTRGSTSVVALFQSNSRLEVLKSMVLPTNQEHAVATEYARSSTKFLCGSVDKEQVDADKQDWVQLE</sequence>
<dbReference type="EMBL" id="CM003531">
    <property type="protein sequence ID" value="RCV21461.1"/>
    <property type="molecule type" value="Genomic_DNA"/>
</dbReference>